<name>A0A975BUM3_9BACT</name>
<evidence type="ECO:0000313" key="2">
    <source>
        <dbReference type="Proteomes" id="UP000663722"/>
    </source>
</evidence>
<dbReference type="AlphaFoldDB" id="A0A975BUM3"/>
<reference evidence="1" key="1">
    <citation type="journal article" date="2021" name="Microb. Physiol.">
        <title>Proteogenomic Insights into the Physiology of Marine, Sulfate-Reducing, Filamentous Desulfonema limicola and Desulfonema magnum.</title>
        <authorList>
            <person name="Schnaars V."/>
            <person name="Wohlbrand L."/>
            <person name="Scheve S."/>
            <person name="Hinrichs C."/>
            <person name="Reinhardt R."/>
            <person name="Rabus R."/>
        </authorList>
    </citation>
    <scope>NUCLEOTIDE SEQUENCE</scope>
    <source>
        <strain evidence="1">4be13</strain>
    </source>
</reference>
<evidence type="ECO:0000313" key="1">
    <source>
        <dbReference type="EMBL" id="QTA92056.1"/>
    </source>
</evidence>
<proteinExistence type="predicted"/>
<dbReference type="Proteomes" id="UP000663722">
    <property type="component" value="Chromosome"/>
</dbReference>
<dbReference type="EMBL" id="CP061800">
    <property type="protein sequence ID" value="QTA92056.1"/>
    <property type="molecule type" value="Genomic_DNA"/>
</dbReference>
<accession>A0A975BUM3</accession>
<dbReference type="KEGG" id="dmm:dnm_081300"/>
<organism evidence="1 2">
    <name type="scientific">Desulfonema magnum</name>
    <dbReference type="NCBI Taxonomy" id="45655"/>
    <lineage>
        <taxon>Bacteria</taxon>
        <taxon>Pseudomonadati</taxon>
        <taxon>Thermodesulfobacteriota</taxon>
        <taxon>Desulfobacteria</taxon>
        <taxon>Desulfobacterales</taxon>
        <taxon>Desulfococcaceae</taxon>
        <taxon>Desulfonema</taxon>
    </lineage>
</organism>
<dbReference type="RefSeq" id="WP_207679582.1">
    <property type="nucleotide sequence ID" value="NZ_CP061800.1"/>
</dbReference>
<protein>
    <submittedName>
        <fullName evidence="1">Uncharacterized protein</fullName>
    </submittedName>
</protein>
<gene>
    <name evidence="1" type="ORF">dnm_081300</name>
</gene>
<sequence>MKDQTPLASVLAPETLREIDLYLEEFYSQSVKAGNEMARAGLRTTQIRGLETLVTSASRFSEIINYIKNQAGKDKKGKWLKIASLFLEQLEQIEHKSNEMSRGNPEAALEIKMKLARGWAKQVVAHYLYSALQR</sequence>
<keyword evidence="2" id="KW-1185">Reference proteome</keyword>